<dbReference type="InterPro" id="IPR000923">
    <property type="entry name" value="BlueCu_1"/>
</dbReference>
<feature type="signal peptide" evidence="4">
    <location>
        <begin position="1"/>
        <end position="22"/>
    </location>
</feature>
<evidence type="ECO:0000256" key="2">
    <source>
        <dbReference type="ARBA" id="ARBA00022723"/>
    </source>
</evidence>
<evidence type="ECO:0000313" key="6">
    <source>
        <dbReference type="EMBL" id="MCB6184714.1"/>
    </source>
</evidence>
<feature type="domain" description="Blue (type 1) copper" evidence="5">
    <location>
        <begin position="54"/>
        <end position="156"/>
    </location>
</feature>
<dbReference type="Pfam" id="PF00127">
    <property type="entry name" value="Copper-bind"/>
    <property type="match status" value="1"/>
</dbReference>
<dbReference type="Proteomes" id="UP001165395">
    <property type="component" value="Unassembled WGS sequence"/>
</dbReference>
<evidence type="ECO:0000259" key="5">
    <source>
        <dbReference type="Pfam" id="PF00127"/>
    </source>
</evidence>
<evidence type="ECO:0000313" key="7">
    <source>
        <dbReference type="Proteomes" id="UP001165395"/>
    </source>
</evidence>
<dbReference type="SUPFAM" id="SSF49503">
    <property type="entry name" value="Cupredoxins"/>
    <property type="match status" value="1"/>
</dbReference>
<dbReference type="CDD" id="cd04211">
    <property type="entry name" value="Cupredoxin_like_2"/>
    <property type="match status" value="1"/>
</dbReference>
<gene>
    <name evidence="6" type="ORF">LIN78_14290</name>
</gene>
<evidence type="ECO:0000256" key="4">
    <source>
        <dbReference type="SAM" id="SignalP"/>
    </source>
</evidence>
<accession>A0ABS8D961</accession>
<protein>
    <submittedName>
        <fullName evidence="6">Cupredoxin family protein</fullName>
    </submittedName>
</protein>
<dbReference type="RefSeq" id="WP_227181522.1">
    <property type="nucleotide sequence ID" value="NZ_JAJBZT010000008.1"/>
</dbReference>
<keyword evidence="7" id="KW-1185">Reference proteome</keyword>
<reference evidence="6" key="1">
    <citation type="submission" date="2021-10" db="EMBL/GenBank/DDBJ databases">
        <title>The complete genome sequence of Leeia sp. TBRC 13508.</title>
        <authorList>
            <person name="Charoenyingcharoen P."/>
            <person name="Yukphan P."/>
        </authorList>
    </citation>
    <scope>NUCLEOTIDE SEQUENCE</scope>
    <source>
        <strain evidence="6">TBRC 13508</strain>
    </source>
</reference>
<organism evidence="6 7">
    <name type="scientific">Leeia speluncae</name>
    <dbReference type="NCBI Taxonomy" id="2884804"/>
    <lineage>
        <taxon>Bacteria</taxon>
        <taxon>Pseudomonadati</taxon>
        <taxon>Pseudomonadota</taxon>
        <taxon>Betaproteobacteria</taxon>
        <taxon>Neisseriales</taxon>
        <taxon>Leeiaceae</taxon>
        <taxon>Leeia</taxon>
    </lineage>
</organism>
<dbReference type="PANTHER" id="PTHR38439">
    <property type="entry name" value="AURACYANIN-B"/>
    <property type="match status" value="1"/>
</dbReference>
<keyword evidence="2" id="KW-0479">Metal-binding</keyword>
<evidence type="ECO:0000256" key="1">
    <source>
        <dbReference type="ARBA" id="ARBA00004459"/>
    </source>
</evidence>
<dbReference type="Gene3D" id="2.60.40.420">
    <property type="entry name" value="Cupredoxins - blue copper proteins"/>
    <property type="match status" value="1"/>
</dbReference>
<dbReference type="PANTHER" id="PTHR38439:SF3">
    <property type="entry name" value="COPPER-RESISTANT CUPROPROTEIN COPI"/>
    <property type="match status" value="1"/>
</dbReference>
<name>A0ABS8D961_9NEIS</name>
<dbReference type="InterPro" id="IPR008972">
    <property type="entry name" value="Cupredoxin"/>
</dbReference>
<feature type="chain" id="PRO_5047449269" evidence="4">
    <location>
        <begin position="23"/>
        <end position="157"/>
    </location>
</feature>
<evidence type="ECO:0000256" key="3">
    <source>
        <dbReference type="ARBA" id="ARBA00023008"/>
    </source>
</evidence>
<comment type="caution">
    <text evidence="6">The sequence shown here is derived from an EMBL/GenBank/DDBJ whole genome shotgun (WGS) entry which is preliminary data.</text>
</comment>
<sequence length="157" mass="17427">MKLLHSLCVASCLFTISTIGFAAGDHAGGHHEQSEIGQPGSNKKVSRTIRLEASDNMKFSLNDIKVKHGETIKFIITNMGKLKHEFSLGTEKELKEHYEVMKKFPDMEHDEPSKITLAPGQSGEVIWKFSKTGIVHFACLHPGHFDAGMKGIIQVKK</sequence>
<keyword evidence="3" id="KW-0186">Copper</keyword>
<dbReference type="EMBL" id="JAJBZT010000008">
    <property type="protein sequence ID" value="MCB6184714.1"/>
    <property type="molecule type" value="Genomic_DNA"/>
</dbReference>
<dbReference type="InterPro" id="IPR050845">
    <property type="entry name" value="Cu-binding_ET"/>
</dbReference>
<keyword evidence="4" id="KW-0732">Signal</keyword>
<comment type="subcellular location">
    <subcellularLocation>
        <location evidence="1">Cell outer membrane</location>
        <topology evidence="1">Lipid-anchor</topology>
    </subcellularLocation>
</comment>
<proteinExistence type="predicted"/>